<dbReference type="Pfam" id="PF21274">
    <property type="entry name" value="Rng_hyd_C"/>
    <property type="match status" value="1"/>
</dbReference>
<dbReference type="InterPro" id="IPR050641">
    <property type="entry name" value="RIFMO-like"/>
</dbReference>
<evidence type="ECO:0000256" key="4">
    <source>
        <dbReference type="ARBA" id="ARBA00022827"/>
    </source>
</evidence>
<keyword evidence="3" id="KW-0285">Flavoprotein</keyword>
<reference evidence="7" key="1">
    <citation type="submission" date="2019-01" db="EMBL/GenBank/DDBJ databases">
        <title>Gri0909 isolated from a small marine red alga.</title>
        <authorList>
            <person name="Kim J."/>
            <person name="Jeong S.E."/>
            <person name="Jeon C.O."/>
        </authorList>
    </citation>
    <scope>NUCLEOTIDE SEQUENCE [LARGE SCALE GENOMIC DNA]</scope>
    <source>
        <strain evidence="7">Gri0909</strain>
    </source>
</reference>
<dbReference type="PANTHER" id="PTHR43004">
    <property type="entry name" value="TRK SYSTEM POTASSIUM UPTAKE PROTEIN"/>
    <property type="match status" value="1"/>
</dbReference>
<feature type="domain" description="FAD-binding" evidence="5">
    <location>
        <begin position="27"/>
        <end position="360"/>
    </location>
</feature>
<comment type="caution">
    <text evidence="6">The sequence shown here is derived from an EMBL/GenBank/DDBJ whole genome shotgun (WGS) entry which is preliminary data.</text>
</comment>
<dbReference type="OrthoDB" id="9791689at2"/>
<dbReference type="Gene3D" id="3.40.30.120">
    <property type="match status" value="1"/>
</dbReference>
<dbReference type="InterPro" id="IPR036188">
    <property type="entry name" value="FAD/NAD-bd_sf"/>
</dbReference>
<organism evidence="6 7">
    <name type="scientific">Hwanghaeella grinnelliae</name>
    <dbReference type="NCBI Taxonomy" id="2500179"/>
    <lineage>
        <taxon>Bacteria</taxon>
        <taxon>Pseudomonadati</taxon>
        <taxon>Pseudomonadota</taxon>
        <taxon>Alphaproteobacteria</taxon>
        <taxon>Rhodospirillales</taxon>
        <taxon>Rhodospirillaceae</taxon>
        <taxon>Hwanghaeella</taxon>
    </lineage>
</organism>
<evidence type="ECO:0000256" key="1">
    <source>
        <dbReference type="ARBA" id="ARBA00001974"/>
    </source>
</evidence>
<evidence type="ECO:0000313" key="7">
    <source>
        <dbReference type="Proteomes" id="UP000287447"/>
    </source>
</evidence>
<dbReference type="InterPro" id="IPR036249">
    <property type="entry name" value="Thioredoxin-like_sf"/>
</dbReference>
<dbReference type="SUPFAM" id="SSF52833">
    <property type="entry name" value="Thioredoxin-like"/>
    <property type="match status" value="1"/>
</dbReference>
<protein>
    <submittedName>
        <fullName evidence="6">FAD-binding protein</fullName>
    </submittedName>
</protein>
<dbReference type="PRINTS" id="PR00420">
    <property type="entry name" value="RNGMNOXGNASE"/>
</dbReference>
<accession>A0A437QKZ3</accession>
<sequence>MLKSFDYPQYPFRTIPDLTADTPTKHEIVIVGGGPVGLCAALDLAKHGRKCVVLNAANTVSVGSRAICWSKRTLEICDRLGIGAPVLEKGITWKNGRVFAGDENLYNFDLLPEAGHQYPAFVNLQQYYFELFAVKAAEASEMIDLRWQSKAVAIEDKGNSVVLDVETPEGTYKLEADYVLAADGARSGIRRQMGLDFKGQVFEDRFLIADVIMRANFPTERWFWFDPPFNPGQSALLHKQADDVWRIDLQLGWDADPEEEKKPEKVIPRLKRMLGEDADFDLEWVSVYTFQCRRLEKFRHNRVLFVGDSAHQVSPFGARGGNGGIQDTDNLIWKLDLVLAGKAPESLLDTYDTERVHAGDENILNSTRSTDFITPKNTASRRFRDAALTLARKHPFARQMVNSGRLSLPAVLTGSPLNTPDNDGFSGGPPPGAPCPDAPVVMGEQPDWLLHRLGGKFTLLIFDPSADMAALAKDARMLDPSVNCLAVGGNRIDGFETLSDPDGLVGKRFDREPGTAYLIRPDQHVAARWRQATSEKIEAALNRAIGK</sequence>
<dbReference type="Proteomes" id="UP000287447">
    <property type="component" value="Unassembled WGS sequence"/>
</dbReference>
<dbReference type="PANTHER" id="PTHR43004:SF19">
    <property type="entry name" value="BINDING MONOOXYGENASE, PUTATIVE (JCVI)-RELATED"/>
    <property type="match status" value="1"/>
</dbReference>
<evidence type="ECO:0000313" key="6">
    <source>
        <dbReference type="EMBL" id="RVU35176.1"/>
    </source>
</evidence>
<dbReference type="AlphaFoldDB" id="A0A437QKZ3"/>
<dbReference type="Gene3D" id="3.30.70.2450">
    <property type="match status" value="1"/>
</dbReference>
<dbReference type="EMBL" id="SADE01000003">
    <property type="protein sequence ID" value="RVU35176.1"/>
    <property type="molecule type" value="Genomic_DNA"/>
</dbReference>
<comment type="cofactor">
    <cofactor evidence="1">
        <name>FAD</name>
        <dbReference type="ChEBI" id="CHEBI:57692"/>
    </cofactor>
</comment>
<keyword evidence="4" id="KW-0274">FAD</keyword>
<dbReference type="Pfam" id="PF01494">
    <property type="entry name" value="FAD_binding_3"/>
    <property type="match status" value="1"/>
</dbReference>
<gene>
    <name evidence="6" type="ORF">EOI86_20375</name>
</gene>
<name>A0A437QKZ3_9PROT</name>
<dbReference type="SUPFAM" id="SSF51905">
    <property type="entry name" value="FAD/NAD(P)-binding domain"/>
    <property type="match status" value="1"/>
</dbReference>
<evidence type="ECO:0000256" key="2">
    <source>
        <dbReference type="ARBA" id="ARBA00007801"/>
    </source>
</evidence>
<dbReference type="GO" id="GO:0016709">
    <property type="term" value="F:oxidoreductase activity, acting on paired donors, with incorporation or reduction of molecular oxygen, NAD(P)H as one donor, and incorporation of one atom of oxygen"/>
    <property type="evidence" value="ECO:0007669"/>
    <property type="project" value="UniProtKB-ARBA"/>
</dbReference>
<comment type="similarity">
    <text evidence="2">Belongs to the PheA/TfdB FAD monooxygenase family.</text>
</comment>
<dbReference type="RefSeq" id="WP_127767497.1">
    <property type="nucleotide sequence ID" value="NZ_SADE01000003.1"/>
</dbReference>
<keyword evidence="7" id="KW-1185">Reference proteome</keyword>
<dbReference type="NCBIfam" id="NF006002">
    <property type="entry name" value="PRK08132.1"/>
    <property type="match status" value="1"/>
</dbReference>
<dbReference type="InterPro" id="IPR002938">
    <property type="entry name" value="FAD-bd"/>
</dbReference>
<dbReference type="GO" id="GO:0071949">
    <property type="term" value="F:FAD binding"/>
    <property type="evidence" value="ECO:0007669"/>
    <property type="project" value="InterPro"/>
</dbReference>
<evidence type="ECO:0000259" key="5">
    <source>
        <dbReference type="Pfam" id="PF01494"/>
    </source>
</evidence>
<proteinExistence type="inferred from homology"/>
<evidence type="ECO:0000256" key="3">
    <source>
        <dbReference type="ARBA" id="ARBA00022630"/>
    </source>
</evidence>
<dbReference type="Gene3D" id="3.50.50.60">
    <property type="entry name" value="FAD/NAD(P)-binding domain"/>
    <property type="match status" value="1"/>
</dbReference>